<dbReference type="InterPro" id="IPR029063">
    <property type="entry name" value="SAM-dependent_MTases_sf"/>
</dbReference>
<keyword evidence="2" id="KW-0489">Methyltransferase</keyword>
<dbReference type="CDD" id="cd02440">
    <property type="entry name" value="AdoMet_MTases"/>
    <property type="match status" value="1"/>
</dbReference>
<dbReference type="Proteomes" id="UP001597295">
    <property type="component" value="Unassembled WGS sequence"/>
</dbReference>
<keyword evidence="3" id="KW-1185">Reference proteome</keyword>
<dbReference type="GO" id="GO:0102208">
    <property type="term" value="F:2-polyprenyl-6-hydroxyphenol methylase activity"/>
    <property type="evidence" value="ECO:0007669"/>
    <property type="project" value="UniProtKB-EC"/>
</dbReference>
<keyword evidence="2" id="KW-0808">Transferase</keyword>
<dbReference type="SUPFAM" id="SSF53335">
    <property type="entry name" value="S-adenosyl-L-methionine-dependent methyltransferases"/>
    <property type="match status" value="1"/>
</dbReference>
<dbReference type="EC" id="2.1.1.64" evidence="2"/>
<dbReference type="PANTHER" id="PTHR42912">
    <property type="entry name" value="METHYLTRANSFERASE"/>
    <property type="match status" value="1"/>
</dbReference>
<evidence type="ECO:0000259" key="1">
    <source>
        <dbReference type="Pfam" id="PF08241"/>
    </source>
</evidence>
<reference evidence="3" key="1">
    <citation type="journal article" date="2019" name="Int. J. Syst. Evol. Microbiol.">
        <title>The Global Catalogue of Microorganisms (GCM) 10K type strain sequencing project: providing services to taxonomists for standard genome sequencing and annotation.</title>
        <authorList>
            <consortium name="The Broad Institute Genomics Platform"/>
            <consortium name="The Broad Institute Genome Sequencing Center for Infectious Disease"/>
            <person name="Wu L."/>
            <person name="Ma J."/>
        </authorList>
    </citation>
    <scope>NUCLEOTIDE SEQUENCE [LARGE SCALE GENOMIC DNA]</scope>
    <source>
        <strain evidence="3">CGMCC 1.19062</strain>
    </source>
</reference>
<organism evidence="2 3">
    <name type="scientific">Lacibacterium aquatile</name>
    <dbReference type="NCBI Taxonomy" id="1168082"/>
    <lineage>
        <taxon>Bacteria</taxon>
        <taxon>Pseudomonadati</taxon>
        <taxon>Pseudomonadota</taxon>
        <taxon>Alphaproteobacteria</taxon>
        <taxon>Rhodospirillales</taxon>
        <taxon>Rhodospirillaceae</taxon>
    </lineage>
</organism>
<dbReference type="PANTHER" id="PTHR42912:SF93">
    <property type="entry name" value="N6-ADENOSINE-METHYLTRANSFERASE TMT1A"/>
    <property type="match status" value="1"/>
</dbReference>
<accession>A0ABW5DWQ2</accession>
<dbReference type="GO" id="GO:0061542">
    <property type="term" value="F:3-demethylubiquinol 3-O-methyltransferase activity"/>
    <property type="evidence" value="ECO:0007669"/>
    <property type="project" value="UniProtKB-EC"/>
</dbReference>
<evidence type="ECO:0000313" key="3">
    <source>
        <dbReference type="Proteomes" id="UP001597295"/>
    </source>
</evidence>
<dbReference type="EMBL" id="JBHUIP010000014">
    <property type="protein sequence ID" value="MFD2264894.1"/>
    <property type="molecule type" value="Genomic_DNA"/>
</dbReference>
<dbReference type="RefSeq" id="WP_379878028.1">
    <property type="nucleotide sequence ID" value="NZ_JBHUIP010000014.1"/>
</dbReference>
<dbReference type="GO" id="GO:0032259">
    <property type="term" value="P:methylation"/>
    <property type="evidence" value="ECO:0007669"/>
    <property type="project" value="UniProtKB-KW"/>
</dbReference>
<protein>
    <submittedName>
        <fullName evidence="2">Class I SAM-dependent methyltransferase</fullName>
        <ecNumber evidence="2">2.1.1.222</ecNumber>
        <ecNumber evidence="2">2.1.1.64</ecNumber>
    </submittedName>
</protein>
<dbReference type="Gene3D" id="3.40.50.150">
    <property type="entry name" value="Vaccinia Virus protein VP39"/>
    <property type="match status" value="1"/>
</dbReference>
<comment type="caution">
    <text evidence="2">The sequence shown here is derived from an EMBL/GenBank/DDBJ whole genome shotgun (WGS) entry which is preliminary data.</text>
</comment>
<feature type="domain" description="Methyltransferase type 11" evidence="1">
    <location>
        <begin position="38"/>
        <end position="130"/>
    </location>
</feature>
<gene>
    <name evidence="2" type="ORF">ACFSM5_18455</name>
</gene>
<sequence>MEANEYAKMAAWEDEFWWFQALRDNQQAFLPDGPLKLLDAGCGTGGWLKRLADTRPDISCVGLEYDPGAAVIARQKSGAEIYCGSVNGMPFAPASFDIVTSSDVLCHVAVEEGTALDEFARVLKPGGALLMNLPAYQWMLSAHDHRVHNARRYYEGGVRKLLAAHGFRVQRASYWNSALFPLMAAKRLLSPKDAGSDVARLPPLVEASFRAATRAETAILKTGCGLPFGGSLMVLARKV</sequence>
<dbReference type="InterPro" id="IPR050508">
    <property type="entry name" value="Methyltransf_Superfamily"/>
</dbReference>
<name>A0ABW5DWQ2_9PROT</name>
<dbReference type="EC" id="2.1.1.222" evidence="2"/>
<proteinExistence type="predicted"/>
<evidence type="ECO:0000313" key="2">
    <source>
        <dbReference type="EMBL" id="MFD2264894.1"/>
    </source>
</evidence>
<dbReference type="Pfam" id="PF08241">
    <property type="entry name" value="Methyltransf_11"/>
    <property type="match status" value="1"/>
</dbReference>
<dbReference type="InterPro" id="IPR013216">
    <property type="entry name" value="Methyltransf_11"/>
</dbReference>